<dbReference type="Pfam" id="PF14926">
    <property type="entry name" value="CFAP300"/>
    <property type="match status" value="2"/>
</dbReference>
<sequence>MADDDGGEEPNSFVKLPDPSAGAFADPAFRAQLQKWDLARNSRMCRFRYTRPFHRRSPGAFLRDLFDSDAGRAHLRRVNAEGEWVAILPEGKCEEVRHRIVPCAATSMTHFDRLYEAAKPPIVREGTQLLMKRVDEVMDGFTVTDRLREFLLTANGDGNDYDPYGIDDDDDDDGSGESNYAELMTTEQRGEFLFRVFAHLALGGSMCQYEERMDAYTEAAKRAYKSLVVARRDRASGEDGVAVASDVYRVDGFIAAGRDDDDTAGGDSLFPGRSVQNFCYVVVDPRKRHATVWYHAYRPYW</sequence>
<keyword evidence="5" id="KW-0206">Cytoskeleton</keyword>
<dbReference type="EMBL" id="HBEV01014189">
    <property type="protein sequence ID" value="CAD8593653.1"/>
    <property type="molecule type" value="Transcribed_RNA"/>
</dbReference>
<dbReference type="GO" id="GO:0005930">
    <property type="term" value="C:axoneme"/>
    <property type="evidence" value="ECO:0007669"/>
    <property type="project" value="UniProtKB-SubCell"/>
</dbReference>
<evidence type="ECO:0000256" key="1">
    <source>
        <dbReference type="ARBA" id="ARBA00004430"/>
    </source>
</evidence>
<proteinExistence type="inferred from homology"/>
<dbReference type="AlphaFoldDB" id="A0A7S0KWM4"/>
<evidence type="ECO:0000256" key="3">
    <source>
        <dbReference type="ARBA" id="ARBA00022174"/>
    </source>
</evidence>
<evidence type="ECO:0000313" key="7">
    <source>
        <dbReference type="EMBL" id="CAD8593653.1"/>
    </source>
</evidence>
<gene>
    <name evidence="7" type="ORF">MSP1404_LOCUS11057</name>
</gene>
<accession>A0A7S0KWM4</accession>
<dbReference type="InterPro" id="IPR029416">
    <property type="entry name" value="CFAP300"/>
</dbReference>
<evidence type="ECO:0000256" key="5">
    <source>
        <dbReference type="ARBA" id="ARBA00023212"/>
    </source>
</evidence>
<dbReference type="PANTHER" id="PTHR31078">
    <property type="entry name" value="CILIA- AND FLAGELLA-ASSOCIATED PROTEIN 300"/>
    <property type="match status" value="1"/>
</dbReference>
<comment type="similarity">
    <text evidence="2">Belongs to the CFAP300 family.</text>
</comment>
<dbReference type="PANTHER" id="PTHR31078:SF1">
    <property type="entry name" value="CILIA- AND FLAGELLA-ASSOCIATED PROTEIN 300"/>
    <property type="match status" value="1"/>
</dbReference>
<organism evidence="7">
    <name type="scientific">Micromonas pusilla</name>
    <name type="common">Picoplanktonic green alga</name>
    <name type="synonym">Chromulina pusilla</name>
    <dbReference type="NCBI Taxonomy" id="38833"/>
    <lineage>
        <taxon>Eukaryota</taxon>
        <taxon>Viridiplantae</taxon>
        <taxon>Chlorophyta</taxon>
        <taxon>Mamiellophyceae</taxon>
        <taxon>Mamiellales</taxon>
        <taxon>Mamiellaceae</taxon>
        <taxon>Micromonas</taxon>
    </lineage>
</organism>
<keyword evidence="6" id="KW-0966">Cell projection</keyword>
<comment type="subcellular location">
    <subcellularLocation>
        <location evidence="1">Cytoplasm</location>
        <location evidence="1">Cytoskeleton</location>
        <location evidence="1">Cilium axoneme</location>
    </subcellularLocation>
</comment>
<evidence type="ECO:0000256" key="6">
    <source>
        <dbReference type="ARBA" id="ARBA00023273"/>
    </source>
</evidence>
<evidence type="ECO:0000256" key="4">
    <source>
        <dbReference type="ARBA" id="ARBA00022490"/>
    </source>
</evidence>
<keyword evidence="4" id="KW-0963">Cytoplasm</keyword>
<reference evidence="7" key="1">
    <citation type="submission" date="2021-01" db="EMBL/GenBank/DDBJ databases">
        <authorList>
            <person name="Corre E."/>
            <person name="Pelletier E."/>
            <person name="Niang G."/>
            <person name="Scheremetjew M."/>
            <person name="Finn R."/>
            <person name="Kale V."/>
            <person name="Holt S."/>
            <person name="Cochrane G."/>
            <person name="Meng A."/>
            <person name="Brown T."/>
            <person name="Cohen L."/>
        </authorList>
    </citation>
    <scope>NUCLEOTIDE SEQUENCE</scope>
    <source>
        <strain evidence="7">CCMP494</strain>
    </source>
</reference>
<name>A0A7S0KWM4_MICPS</name>
<protein>
    <recommendedName>
        <fullName evidence="3">Cilia- and flagella-associated protein 300</fullName>
    </recommendedName>
</protein>
<evidence type="ECO:0000256" key="2">
    <source>
        <dbReference type="ARBA" id="ARBA00009205"/>
    </source>
</evidence>